<accession>A0A0R0LYW2</accession>
<evidence type="ECO:0000313" key="2">
    <source>
        <dbReference type="Proteomes" id="UP000051530"/>
    </source>
</evidence>
<dbReference type="Proteomes" id="UP000051530">
    <property type="component" value="Unassembled WGS sequence"/>
</dbReference>
<dbReference type="OrthoDB" id="10263597at2759"/>
<sequence>DFPKFPHNQKLIAHLLKFNHNFKDILKSNELELIFKVITGLNNMELEKIPRNILEYLIEINIKDYLIVKDQFMTGYFYEKTDKFLKSQGKKNEKPEKINEITKMSKMDKKEEKIRKKLEKNRLIDEGELSEEMRKAQELKICNGILKLFLLILKTASEEEIKKVEHLLDLVFIGLRKLQPIVKDDLLSGIKLMTFSIIQKKVNYITRFHAILAILTLFEKKSIDMKGIRDLTLVVLADISKNITDITNNNQDFFKLLNKAIRSLLLVQMLPSKEVTPFLNYLMLLCSLTYSPLISGLILELKEFYEIDQTNDENSFVESVYRKMYYLK</sequence>
<feature type="non-terminal residue" evidence="1">
    <location>
        <position position="1"/>
    </location>
</feature>
<evidence type="ECO:0000313" key="1">
    <source>
        <dbReference type="EMBL" id="KRH92415.1"/>
    </source>
</evidence>
<protein>
    <submittedName>
        <fullName evidence="1">Uncharacterized protein</fullName>
    </submittedName>
</protein>
<keyword evidence="2" id="KW-1185">Reference proteome</keyword>
<organism evidence="1 2">
    <name type="scientific">Pseudoloma neurophilia</name>
    <dbReference type="NCBI Taxonomy" id="146866"/>
    <lineage>
        <taxon>Eukaryota</taxon>
        <taxon>Fungi</taxon>
        <taxon>Fungi incertae sedis</taxon>
        <taxon>Microsporidia</taxon>
        <taxon>Pseudoloma</taxon>
    </lineage>
</organism>
<dbReference type="VEuPathDB" id="MicrosporidiaDB:M153_62600001234"/>
<proteinExistence type="predicted"/>
<reference evidence="1 2" key="1">
    <citation type="submission" date="2015-07" db="EMBL/GenBank/DDBJ databases">
        <title>The genome of Pseudoloma neurophilia, a relevant intracellular parasite of the zebrafish.</title>
        <authorList>
            <person name="Ndikumana S."/>
            <person name="Pelin A."/>
            <person name="Sanders J."/>
            <person name="Corradi N."/>
        </authorList>
    </citation>
    <scope>NUCLEOTIDE SEQUENCE [LARGE SCALE GENOMIC DNA]</scope>
    <source>
        <strain evidence="1 2">MK1</strain>
    </source>
</reference>
<dbReference type="EMBL" id="LGUB01000942">
    <property type="protein sequence ID" value="KRH92415.1"/>
    <property type="molecule type" value="Genomic_DNA"/>
</dbReference>
<gene>
    <name evidence="1" type="ORF">M153_62600001234</name>
</gene>
<name>A0A0R0LYW2_9MICR</name>
<comment type="caution">
    <text evidence="1">The sequence shown here is derived from an EMBL/GenBank/DDBJ whole genome shotgun (WGS) entry which is preliminary data.</text>
</comment>
<dbReference type="AlphaFoldDB" id="A0A0R0LYW2"/>